<dbReference type="Gene3D" id="3.40.50.1820">
    <property type="entry name" value="alpha/beta hydrolase"/>
    <property type="match status" value="1"/>
</dbReference>
<protein>
    <submittedName>
        <fullName evidence="2">Pectinacetylesterase family protein</fullName>
    </submittedName>
</protein>
<dbReference type="EMBL" id="CP089983">
    <property type="protein sequence ID" value="WXB00516.1"/>
    <property type="molecule type" value="Genomic_DNA"/>
</dbReference>
<gene>
    <name evidence="2" type="ORF">LVJ94_26785</name>
</gene>
<dbReference type="Proteomes" id="UP001374803">
    <property type="component" value="Chromosome"/>
</dbReference>
<feature type="signal peptide" evidence="1">
    <location>
        <begin position="1"/>
        <end position="27"/>
    </location>
</feature>
<dbReference type="Pfam" id="PF03283">
    <property type="entry name" value="PAE"/>
    <property type="match status" value="1"/>
</dbReference>
<evidence type="ECO:0000313" key="3">
    <source>
        <dbReference type="Proteomes" id="UP001374803"/>
    </source>
</evidence>
<dbReference type="PANTHER" id="PTHR21562:SF83">
    <property type="entry name" value="PECTIN ACETYLESTERASE 4"/>
    <property type="match status" value="1"/>
</dbReference>
<proteinExistence type="predicted"/>
<dbReference type="RefSeq" id="WP_394830118.1">
    <property type="nucleotide sequence ID" value="NZ_CP089929.1"/>
</dbReference>
<keyword evidence="3" id="KW-1185">Reference proteome</keyword>
<keyword evidence="1" id="KW-0732">Signal</keyword>
<dbReference type="SUPFAM" id="SSF53474">
    <property type="entry name" value="alpha/beta-Hydrolases"/>
    <property type="match status" value="1"/>
</dbReference>
<dbReference type="InterPro" id="IPR029058">
    <property type="entry name" value="AB_hydrolase_fold"/>
</dbReference>
<evidence type="ECO:0000313" key="2">
    <source>
        <dbReference type="EMBL" id="WXB00516.1"/>
    </source>
</evidence>
<name>A0ABZ2KPB8_9BACT</name>
<accession>A0ABZ2KPB8</accession>
<dbReference type="InterPro" id="IPR004963">
    <property type="entry name" value="PAE/NOTUM"/>
</dbReference>
<evidence type="ECO:0000256" key="1">
    <source>
        <dbReference type="SAM" id="SignalP"/>
    </source>
</evidence>
<organism evidence="2 3">
    <name type="scientific">Pendulispora rubella</name>
    <dbReference type="NCBI Taxonomy" id="2741070"/>
    <lineage>
        <taxon>Bacteria</taxon>
        <taxon>Pseudomonadati</taxon>
        <taxon>Myxococcota</taxon>
        <taxon>Myxococcia</taxon>
        <taxon>Myxococcales</taxon>
        <taxon>Sorangiineae</taxon>
        <taxon>Pendulisporaceae</taxon>
        <taxon>Pendulispora</taxon>
    </lineage>
</organism>
<feature type="chain" id="PRO_5045702968" evidence="1">
    <location>
        <begin position="28"/>
        <end position="356"/>
    </location>
</feature>
<reference evidence="2" key="1">
    <citation type="submission" date="2021-12" db="EMBL/GenBank/DDBJ databases">
        <title>Discovery of the Pendulisporaceae a myxobacterial family with distinct sporulation behavior and unique specialized metabolism.</title>
        <authorList>
            <person name="Garcia R."/>
            <person name="Popoff A."/>
            <person name="Bader C.D."/>
            <person name="Loehr J."/>
            <person name="Walesch S."/>
            <person name="Walt C."/>
            <person name="Boldt J."/>
            <person name="Bunk B."/>
            <person name="Haeckl F.J.F.P.J."/>
            <person name="Gunesch A.P."/>
            <person name="Birkelbach J."/>
            <person name="Nuebel U."/>
            <person name="Pietschmann T."/>
            <person name="Bach T."/>
            <person name="Mueller R."/>
        </authorList>
    </citation>
    <scope>NUCLEOTIDE SEQUENCE</scope>
    <source>
        <strain evidence="2">MSr11367</strain>
    </source>
</reference>
<dbReference type="PANTHER" id="PTHR21562">
    <property type="entry name" value="NOTUM-RELATED"/>
    <property type="match status" value="1"/>
</dbReference>
<sequence length="356" mass="37848">MATLTGMASWGAAVGLALFVSSNSACSSSSGSGAGNDGDAGTAPSPVPANTWTWVDIPGMKCGNGAPTGIGVYVAPESPEVIFYMAGGGGCWDGNTCYGLKAATYMESGFTKDEFESDPQARIVQTVPGGNTPLRGRSMVYVPYCTGDDHAGNNVIQYDYSGSSRTAHHVGYENVGKALEYVASTWPGMKRLIVAGVSAGGFGTVFNFDRAQRRFPGVRVDGLDDSGPMIQPASGIWETVKAHWGLQLPPDCAACDEIPGYFDFLSAKYSKGPNRFALVSYTFDSVISGYMNLPAATFNAQLEELGSKIASSWPAARYYYIPGTQHVALVYDSSPEFYAWLTAMLDDDPKWANHPN</sequence>